<keyword evidence="1" id="KW-0521">NADP</keyword>
<dbReference type="RefSeq" id="WP_033614900.1">
    <property type="nucleotide sequence ID" value="NZ_KK036540.1"/>
</dbReference>
<evidence type="ECO:0000256" key="1">
    <source>
        <dbReference type="ARBA" id="ARBA00022857"/>
    </source>
</evidence>
<dbReference type="Proteomes" id="UP000019247">
    <property type="component" value="Unassembled WGS sequence"/>
</dbReference>
<dbReference type="InterPro" id="IPR013154">
    <property type="entry name" value="ADH-like_N"/>
</dbReference>
<dbReference type="Pfam" id="PF08240">
    <property type="entry name" value="ADH_N"/>
    <property type="match status" value="1"/>
</dbReference>
<dbReference type="InterPro" id="IPR020843">
    <property type="entry name" value="ER"/>
</dbReference>
<dbReference type="InterPro" id="IPR011032">
    <property type="entry name" value="GroES-like_sf"/>
</dbReference>
<dbReference type="PANTHER" id="PTHR48106">
    <property type="entry name" value="QUINONE OXIDOREDUCTASE PIG3-RELATED"/>
    <property type="match status" value="1"/>
</dbReference>
<organism evidence="4 5">
    <name type="scientific">Lactiplantibacillus fabifermentans T30PCM01</name>
    <dbReference type="NCBI Taxonomy" id="1400520"/>
    <lineage>
        <taxon>Bacteria</taxon>
        <taxon>Bacillati</taxon>
        <taxon>Bacillota</taxon>
        <taxon>Bacilli</taxon>
        <taxon>Lactobacillales</taxon>
        <taxon>Lactobacillaceae</taxon>
        <taxon>Lactiplantibacillus</taxon>
    </lineage>
</organism>
<dbReference type="OrthoDB" id="9792162at2"/>
<dbReference type="SUPFAM" id="SSF51735">
    <property type="entry name" value="NAD(P)-binding Rossmann-fold domains"/>
    <property type="match status" value="1"/>
</dbReference>
<evidence type="ECO:0000256" key="2">
    <source>
        <dbReference type="ARBA" id="ARBA00023002"/>
    </source>
</evidence>
<dbReference type="Gene3D" id="3.90.180.10">
    <property type="entry name" value="Medium-chain alcohol dehydrogenases, catalytic domain"/>
    <property type="match status" value="1"/>
</dbReference>
<dbReference type="STRING" id="1400520.LFAB_16845"/>
<dbReference type="PATRIC" id="fig|1400520.3.peg.3313"/>
<dbReference type="GO" id="GO:0035925">
    <property type="term" value="F:mRNA 3'-UTR AU-rich region binding"/>
    <property type="evidence" value="ECO:0007669"/>
    <property type="project" value="TreeGrafter"/>
</dbReference>
<evidence type="ECO:0000259" key="3">
    <source>
        <dbReference type="SMART" id="SM00829"/>
    </source>
</evidence>
<sequence>MKAVIVTHPGGPEVLTYTTVPTPAIKPGWTRLKVAGFGINHSEIFTRAGESPSVKFPRILGIEAVGTIDATSAPDQFTVGQTVVTLMGEMGRAFDGSYAEYVLVPNTQVYPITTKLAWTDMAAVPETYYTAFGIFKSLQLQANDRVLIRAVTSGVGIAVLKLIQALPFTVTVTGTTRSAKKTAALQELGLDQVLITTDATQLPAATGEFDKIVDLIGPAATTDSFKHLAEFGILNSTGQLGGQWTLPDFDPITVIPNNRYLTGFYSGDVDGQLIQQLFDYIAEHHVDVTPTKVFTLAETPQAHEYLAQATGFGKVVVRVNA</sequence>
<evidence type="ECO:0000313" key="5">
    <source>
        <dbReference type="Proteomes" id="UP000019247"/>
    </source>
</evidence>
<dbReference type="PANTHER" id="PTHR48106:SF13">
    <property type="entry name" value="QUINONE OXIDOREDUCTASE-RELATED"/>
    <property type="match status" value="1"/>
</dbReference>
<dbReference type="SMART" id="SM00829">
    <property type="entry name" value="PKS_ER"/>
    <property type="match status" value="1"/>
</dbReference>
<keyword evidence="2" id="KW-0560">Oxidoreductase</keyword>
<dbReference type="InterPro" id="IPR036291">
    <property type="entry name" value="NAD(P)-bd_dom_sf"/>
</dbReference>
<accession>W6T4D8</accession>
<dbReference type="HOGENOM" id="CLU_026673_3_4_9"/>
<evidence type="ECO:0000313" key="4">
    <source>
        <dbReference type="EMBL" id="ETY72548.1"/>
    </source>
</evidence>
<protein>
    <submittedName>
        <fullName evidence="4">Quinone oxidoreductase</fullName>
    </submittedName>
</protein>
<dbReference type="GO" id="GO:0005829">
    <property type="term" value="C:cytosol"/>
    <property type="evidence" value="ECO:0007669"/>
    <property type="project" value="TreeGrafter"/>
</dbReference>
<dbReference type="SUPFAM" id="SSF50129">
    <property type="entry name" value="GroES-like"/>
    <property type="match status" value="1"/>
</dbReference>
<reference evidence="4 5" key="1">
    <citation type="journal article" date="2014" name="Genome Announc.">
        <title>Genome Sequence of Lactobacillus fabifermentans Strain T30PCM01, Isolated from Fermenting Grape Marc.</title>
        <authorList>
            <person name="Treu L."/>
            <person name="Vendramin V."/>
            <person name="Bovo B."/>
            <person name="Giacomini A."/>
            <person name="Corich V."/>
            <person name="Campanaro S."/>
        </authorList>
    </citation>
    <scope>NUCLEOTIDE SEQUENCE [LARGE SCALE GENOMIC DNA]</scope>
    <source>
        <strain evidence="4 5">T30PCM01</strain>
    </source>
</reference>
<dbReference type="Gene3D" id="3.40.50.720">
    <property type="entry name" value="NAD(P)-binding Rossmann-like Domain"/>
    <property type="match status" value="1"/>
</dbReference>
<proteinExistence type="predicted"/>
<comment type="caution">
    <text evidence="4">The sequence shown here is derived from an EMBL/GenBank/DDBJ whole genome shotgun (WGS) entry which is preliminary data.</text>
</comment>
<dbReference type="EMBL" id="AWWK01000094">
    <property type="protein sequence ID" value="ETY72548.1"/>
    <property type="molecule type" value="Genomic_DNA"/>
</dbReference>
<dbReference type="GO" id="GO:0003960">
    <property type="term" value="F:quinone reductase (NADPH) activity"/>
    <property type="evidence" value="ECO:0007669"/>
    <property type="project" value="TreeGrafter"/>
</dbReference>
<name>W6T4D8_9LACO</name>
<dbReference type="GO" id="GO:0070402">
    <property type="term" value="F:NADPH binding"/>
    <property type="evidence" value="ECO:0007669"/>
    <property type="project" value="TreeGrafter"/>
</dbReference>
<dbReference type="Pfam" id="PF13602">
    <property type="entry name" value="ADH_zinc_N_2"/>
    <property type="match status" value="1"/>
</dbReference>
<dbReference type="AlphaFoldDB" id="W6T4D8"/>
<feature type="domain" description="Enoyl reductase (ER)" evidence="3">
    <location>
        <begin position="10"/>
        <end position="317"/>
    </location>
</feature>
<dbReference type="eggNOG" id="COG0604">
    <property type="taxonomic scope" value="Bacteria"/>
</dbReference>
<gene>
    <name evidence="4" type="ORF">LFAB_16845</name>
</gene>